<keyword evidence="1" id="KW-0175">Coiled coil</keyword>
<dbReference type="EMBL" id="CM001222">
    <property type="protein sequence ID" value="KEH26361.1"/>
    <property type="molecule type" value="Genomic_DNA"/>
</dbReference>
<evidence type="ECO:0000313" key="4">
    <source>
        <dbReference type="EnsemblPlants" id="KEH26361"/>
    </source>
</evidence>
<proteinExistence type="predicted"/>
<evidence type="ECO:0000313" key="5">
    <source>
        <dbReference type="Proteomes" id="UP000002051"/>
    </source>
</evidence>
<dbReference type="InterPro" id="IPR007321">
    <property type="entry name" value="Transposase_28"/>
</dbReference>
<reference evidence="3 5" key="2">
    <citation type="journal article" date="2014" name="BMC Genomics">
        <title>An improved genome release (version Mt4.0) for the model legume Medicago truncatula.</title>
        <authorList>
            <person name="Tang H."/>
            <person name="Krishnakumar V."/>
            <person name="Bidwell S."/>
            <person name="Rosen B."/>
            <person name="Chan A."/>
            <person name="Zhou S."/>
            <person name="Gentzbittel L."/>
            <person name="Childs K.L."/>
            <person name="Yandell M."/>
            <person name="Gundlach H."/>
            <person name="Mayer K.F."/>
            <person name="Schwartz D.C."/>
            <person name="Town C.D."/>
        </authorList>
    </citation>
    <scope>GENOME REANNOTATION</scope>
    <source>
        <strain evidence="3">A17</strain>
        <strain evidence="4 5">cv. Jemalong A17</strain>
    </source>
</reference>
<accession>A0A072UAD5</accession>
<reference evidence="3 5" key="1">
    <citation type="journal article" date="2011" name="Nature">
        <title>The Medicago genome provides insight into the evolution of rhizobial symbioses.</title>
        <authorList>
            <person name="Young N.D."/>
            <person name="Debelle F."/>
            <person name="Oldroyd G.E."/>
            <person name="Geurts R."/>
            <person name="Cannon S.B."/>
            <person name="Udvardi M.K."/>
            <person name="Benedito V.A."/>
            <person name="Mayer K.F."/>
            <person name="Gouzy J."/>
            <person name="Schoof H."/>
            <person name="Van de Peer Y."/>
            <person name="Proost S."/>
            <person name="Cook D.R."/>
            <person name="Meyers B.C."/>
            <person name="Spannagl M."/>
            <person name="Cheung F."/>
            <person name="De Mita S."/>
            <person name="Krishnakumar V."/>
            <person name="Gundlach H."/>
            <person name="Zhou S."/>
            <person name="Mudge J."/>
            <person name="Bharti A.K."/>
            <person name="Murray J.D."/>
            <person name="Naoumkina M.A."/>
            <person name="Rosen B."/>
            <person name="Silverstein K.A."/>
            <person name="Tang H."/>
            <person name="Rombauts S."/>
            <person name="Zhao P.X."/>
            <person name="Zhou P."/>
            <person name="Barbe V."/>
            <person name="Bardou P."/>
            <person name="Bechner M."/>
            <person name="Bellec A."/>
            <person name="Berger A."/>
            <person name="Berges H."/>
            <person name="Bidwell S."/>
            <person name="Bisseling T."/>
            <person name="Choisne N."/>
            <person name="Couloux A."/>
            <person name="Denny R."/>
            <person name="Deshpande S."/>
            <person name="Dai X."/>
            <person name="Doyle J.J."/>
            <person name="Dudez A.M."/>
            <person name="Farmer A.D."/>
            <person name="Fouteau S."/>
            <person name="Franken C."/>
            <person name="Gibelin C."/>
            <person name="Gish J."/>
            <person name="Goldstein S."/>
            <person name="Gonzalez A.J."/>
            <person name="Green P.J."/>
            <person name="Hallab A."/>
            <person name="Hartog M."/>
            <person name="Hua A."/>
            <person name="Humphray S.J."/>
            <person name="Jeong D.H."/>
            <person name="Jing Y."/>
            <person name="Jocker A."/>
            <person name="Kenton S.M."/>
            <person name="Kim D.J."/>
            <person name="Klee K."/>
            <person name="Lai H."/>
            <person name="Lang C."/>
            <person name="Lin S."/>
            <person name="Macmil S.L."/>
            <person name="Magdelenat G."/>
            <person name="Matthews L."/>
            <person name="McCorrison J."/>
            <person name="Monaghan E.L."/>
            <person name="Mun J.H."/>
            <person name="Najar F.Z."/>
            <person name="Nicholson C."/>
            <person name="Noirot C."/>
            <person name="O'Bleness M."/>
            <person name="Paule C.R."/>
            <person name="Poulain J."/>
            <person name="Prion F."/>
            <person name="Qin B."/>
            <person name="Qu C."/>
            <person name="Retzel E.F."/>
            <person name="Riddle C."/>
            <person name="Sallet E."/>
            <person name="Samain S."/>
            <person name="Samson N."/>
            <person name="Sanders I."/>
            <person name="Saurat O."/>
            <person name="Scarpelli C."/>
            <person name="Schiex T."/>
            <person name="Segurens B."/>
            <person name="Severin A.J."/>
            <person name="Sherrier D.J."/>
            <person name="Shi R."/>
            <person name="Sims S."/>
            <person name="Singer S.R."/>
            <person name="Sinharoy S."/>
            <person name="Sterck L."/>
            <person name="Viollet A."/>
            <person name="Wang B.B."/>
            <person name="Wang K."/>
            <person name="Wang M."/>
            <person name="Wang X."/>
            <person name="Warfsmann J."/>
            <person name="Weissenbach J."/>
            <person name="White D.D."/>
            <person name="White J.D."/>
            <person name="Wiley G.B."/>
            <person name="Wincker P."/>
            <person name="Xing Y."/>
            <person name="Yang L."/>
            <person name="Yao Z."/>
            <person name="Ying F."/>
            <person name="Zhai J."/>
            <person name="Zhou L."/>
            <person name="Zuber A."/>
            <person name="Denarie J."/>
            <person name="Dixon R.A."/>
            <person name="May G.D."/>
            <person name="Schwartz D.C."/>
            <person name="Rogers J."/>
            <person name="Quetier F."/>
            <person name="Town C.D."/>
            <person name="Roe B.A."/>
        </authorList>
    </citation>
    <scope>NUCLEOTIDE SEQUENCE [LARGE SCALE GENOMIC DNA]</scope>
    <source>
        <strain evidence="3">A17</strain>
        <strain evidence="4 5">cv. Jemalong A17</strain>
    </source>
</reference>
<dbReference type="Proteomes" id="UP000002051">
    <property type="component" value="Chromosome 6"/>
</dbReference>
<dbReference type="AlphaFoldDB" id="A0A072UAD5"/>
<keyword evidence="5" id="KW-1185">Reference proteome</keyword>
<dbReference type="Pfam" id="PF04195">
    <property type="entry name" value="Transposase_28"/>
    <property type="match status" value="1"/>
</dbReference>
<dbReference type="Gene3D" id="1.20.5.340">
    <property type="match status" value="1"/>
</dbReference>
<feature type="domain" description="Transposase (putative) gypsy type" evidence="2">
    <location>
        <begin position="180"/>
        <end position="237"/>
    </location>
</feature>
<evidence type="ECO:0000313" key="3">
    <source>
        <dbReference type="EMBL" id="KEH26361.1"/>
    </source>
</evidence>
<name>A0A072UAD5_MEDTR</name>
<feature type="coiled-coil region" evidence="1">
    <location>
        <begin position="482"/>
        <end position="565"/>
    </location>
</feature>
<dbReference type="PANTHER" id="PTHR31099">
    <property type="entry name" value="OS06G0165300 PROTEIN"/>
    <property type="match status" value="1"/>
</dbReference>
<dbReference type="EnsemblPlants" id="KEH26361">
    <property type="protein sequence ID" value="KEH26361"/>
    <property type="gene ID" value="MTR_6g053040"/>
</dbReference>
<dbReference type="HOGENOM" id="CLU_037066_0_0_1"/>
<evidence type="ECO:0000259" key="2">
    <source>
        <dbReference type="Pfam" id="PF04195"/>
    </source>
</evidence>
<reference evidence="4" key="3">
    <citation type="submission" date="2015-04" db="UniProtKB">
        <authorList>
            <consortium name="EnsemblPlants"/>
        </authorList>
    </citation>
    <scope>IDENTIFICATION</scope>
    <source>
        <strain evidence="4">cv. Jemalong A17</strain>
    </source>
</reference>
<dbReference type="PANTHER" id="PTHR31099:SF49">
    <property type="entry name" value="MYOSIN HEAVY CHAIN-LIKE PROTEIN"/>
    <property type="match status" value="1"/>
</dbReference>
<protein>
    <recommendedName>
        <fullName evidence="2">Transposase (putative) gypsy type domain-containing protein</fullName>
    </recommendedName>
</protein>
<organism evidence="3 5">
    <name type="scientific">Medicago truncatula</name>
    <name type="common">Barrel medic</name>
    <name type="synonym">Medicago tribuloides</name>
    <dbReference type="NCBI Taxonomy" id="3880"/>
    <lineage>
        <taxon>Eukaryota</taxon>
        <taxon>Viridiplantae</taxon>
        <taxon>Streptophyta</taxon>
        <taxon>Embryophyta</taxon>
        <taxon>Tracheophyta</taxon>
        <taxon>Spermatophyta</taxon>
        <taxon>Magnoliopsida</taxon>
        <taxon>eudicotyledons</taxon>
        <taxon>Gunneridae</taxon>
        <taxon>Pentapetalae</taxon>
        <taxon>rosids</taxon>
        <taxon>fabids</taxon>
        <taxon>Fabales</taxon>
        <taxon>Fabaceae</taxon>
        <taxon>Papilionoideae</taxon>
        <taxon>50 kb inversion clade</taxon>
        <taxon>NPAAA clade</taxon>
        <taxon>Hologalegina</taxon>
        <taxon>IRL clade</taxon>
        <taxon>Trifolieae</taxon>
        <taxon>Medicago</taxon>
    </lineage>
</organism>
<sequence>MIVVRECDERGRELPPSNPLDRQKLRLQCLKHATRGSGLIDWKVYDSTYFSHMTFSDISSESDCSEYDDSDCVLLYSTSGDPLGQGDVATSPSKMVRGKGTQLAYLESDTECFSDDVQQYESAYNDQSKVNFFRSKILVSSTMREEDIILTPCPPGEKVCTMRPKGVKEIFHMYGAVLEEFGVKIPFTLFEMDVLRLLNVAPTQIHPNSWAFICGFEILCEALDMIPSAGFFFLHFYGTKGVDKGSWVPISAHPGKQLFPAFASNFKRDWKKSFFRVEASKNSSVSVASVVGEVKFPLGWTANPVAVSGYEYKKMSPYEQGVVGFLDRMLHTDLRKLLNKEGDSKDLELYLLPMLPLSRKERRKYLEALKEKHASGEHIASDPAGVILCKGAKKRENVSSSEPAGGDVDVVPEKVAEVEVTGGEVNDLTLSTAKKKMKVGRKGGGRTLSIEAAVDKDTAFHGKFDELVQDAGTSTLRTLLYIQSMERKHEALEKEYQDSVKDVEKFKHKATAFEERVEGLLKDKSVLEKTVSDMEKEKSVWEGEKKTLEAQNAKLQGDLDKSKDEVEMGKWPWLAFLRMGSTGRSLKRCIFIQT</sequence>
<gene>
    <name evidence="3" type="ordered locus">MTR_6g053040</name>
</gene>
<evidence type="ECO:0000256" key="1">
    <source>
        <dbReference type="SAM" id="Coils"/>
    </source>
</evidence>